<keyword evidence="3" id="KW-1185">Reference proteome</keyword>
<name>A0AAV9R9A9_9TELE</name>
<dbReference type="AlphaFoldDB" id="A0AAV9R9A9"/>
<comment type="caution">
    <text evidence="2">The sequence shown here is derived from an EMBL/GenBank/DDBJ whole genome shotgun (WGS) entry which is preliminary data.</text>
</comment>
<feature type="region of interest" description="Disordered" evidence="1">
    <location>
        <begin position="1"/>
        <end position="87"/>
    </location>
</feature>
<protein>
    <submittedName>
        <fullName evidence="2">Uncharacterized protein</fullName>
    </submittedName>
</protein>
<feature type="region of interest" description="Disordered" evidence="1">
    <location>
        <begin position="102"/>
        <end position="206"/>
    </location>
</feature>
<feature type="compositionally biased region" description="Low complexity" evidence="1">
    <location>
        <begin position="158"/>
        <end position="173"/>
    </location>
</feature>
<evidence type="ECO:0000256" key="1">
    <source>
        <dbReference type="SAM" id="MobiDB-lite"/>
    </source>
</evidence>
<dbReference type="EMBL" id="JAHHUM010002202">
    <property type="protein sequence ID" value="KAK5605598.1"/>
    <property type="molecule type" value="Genomic_DNA"/>
</dbReference>
<organism evidence="2 3">
    <name type="scientific">Crenichthys baileyi</name>
    <name type="common">White River springfish</name>
    <dbReference type="NCBI Taxonomy" id="28760"/>
    <lineage>
        <taxon>Eukaryota</taxon>
        <taxon>Metazoa</taxon>
        <taxon>Chordata</taxon>
        <taxon>Craniata</taxon>
        <taxon>Vertebrata</taxon>
        <taxon>Euteleostomi</taxon>
        <taxon>Actinopterygii</taxon>
        <taxon>Neopterygii</taxon>
        <taxon>Teleostei</taxon>
        <taxon>Neoteleostei</taxon>
        <taxon>Acanthomorphata</taxon>
        <taxon>Ovalentaria</taxon>
        <taxon>Atherinomorphae</taxon>
        <taxon>Cyprinodontiformes</taxon>
        <taxon>Goodeidae</taxon>
        <taxon>Crenichthys</taxon>
    </lineage>
</organism>
<evidence type="ECO:0000313" key="2">
    <source>
        <dbReference type="EMBL" id="KAK5605598.1"/>
    </source>
</evidence>
<sequence length="206" mass="20560">MEEDYETAVRQFYCRPPSPTPSHKSAAAEPSKPGLQNGAAAQSIAPPLPSKSASTSSTCHRGRRKRDASAQVIGGPGDASAQVIGGPGDASAQVIWGLGDASASAHATEGLSDASAPAHATEGLGDASASAQEQLVFVLASEPRDEGFEEGAPPDSVSEGSPGSASASEGPSGHVPEPDSRPAGTTPDSRAPTDPKPDSGPDCPEL</sequence>
<evidence type="ECO:0000313" key="3">
    <source>
        <dbReference type="Proteomes" id="UP001311232"/>
    </source>
</evidence>
<gene>
    <name evidence="2" type="ORF">CRENBAI_009480</name>
</gene>
<proteinExistence type="predicted"/>
<reference evidence="2 3" key="1">
    <citation type="submission" date="2021-06" db="EMBL/GenBank/DDBJ databases">
        <authorList>
            <person name="Palmer J.M."/>
        </authorList>
    </citation>
    <scope>NUCLEOTIDE SEQUENCE [LARGE SCALE GENOMIC DNA]</scope>
    <source>
        <strain evidence="2 3">MEX-2019</strain>
        <tissue evidence="2">Muscle</tissue>
    </source>
</reference>
<accession>A0AAV9R9A9</accession>
<dbReference type="Proteomes" id="UP001311232">
    <property type="component" value="Unassembled WGS sequence"/>
</dbReference>